<organism evidence="1 2">
    <name type="scientific">Alteromonas confluentis</name>
    <dbReference type="NCBI Taxonomy" id="1656094"/>
    <lineage>
        <taxon>Bacteria</taxon>
        <taxon>Pseudomonadati</taxon>
        <taxon>Pseudomonadota</taxon>
        <taxon>Gammaproteobacteria</taxon>
        <taxon>Alteromonadales</taxon>
        <taxon>Alteromonadaceae</taxon>
        <taxon>Alteromonas/Salinimonas group</taxon>
        <taxon>Alteromonas</taxon>
    </lineage>
</organism>
<proteinExistence type="predicted"/>
<dbReference type="SUPFAM" id="SSF46955">
    <property type="entry name" value="Putative DNA-binding domain"/>
    <property type="match status" value="1"/>
</dbReference>
<dbReference type="InterPro" id="IPR009061">
    <property type="entry name" value="DNA-bd_dom_put_sf"/>
</dbReference>
<dbReference type="OrthoDB" id="5772224at2"/>
<protein>
    <submittedName>
        <fullName evidence="1">Helix-turn-helix domain-containing protein</fullName>
    </submittedName>
</protein>
<keyword evidence="2" id="KW-1185">Reference proteome</keyword>
<dbReference type="STRING" id="1656094.BFC18_15375"/>
<dbReference type="Gene3D" id="1.10.1660.10">
    <property type="match status" value="1"/>
</dbReference>
<sequence>MSMMSIEEVANYLGVQPIRVERLEREHLLIAKSKSEDGKPLFEEDDVARYKQLAERLGGI</sequence>
<dbReference type="AlphaFoldDB" id="A0A1E7Z8V7"/>
<evidence type="ECO:0000313" key="1">
    <source>
        <dbReference type="EMBL" id="OFC69960.1"/>
    </source>
</evidence>
<evidence type="ECO:0000313" key="2">
    <source>
        <dbReference type="Proteomes" id="UP000175691"/>
    </source>
</evidence>
<dbReference type="EMBL" id="MDHN01000032">
    <property type="protein sequence ID" value="OFC69960.1"/>
    <property type="molecule type" value="Genomic_DNA"/>
</dbReference>
<gene>
    <name evidence="1" type="ORF">BFC18_15375</name>
</gene>
<dbReference type="RefSeq" id="WP_070126208.1">
    <property type="nucleotide sequence ID" value="NZ_MDHN01000032.1"/>
</dbReference>
<comment type="caution">
    <text evidence="1">The sequence shown here is derived from an EMBL/GenBank/DDBJ whole genome shotgun (WGS) entry which is preliminary data.</text>
</comment>
<dbReference type="Proteomes" id="UP000175691">
    <property type="component" value="Unassembled WGS sequence"/>
</dbReference>
<reference evidence="1 2" key="1">
    <citation type="submission" date="2016-08" db="EMBL/GenBank/DDBJ databases">
        <authorList>
            <person name="Seilhamer J.J."/>
        </authorList>
    </citation>
    <scope>NUCLEOTIDE SEQUENCE [LARGE SCALE GENOMIC DNA]</scope>
    <source>
        <strain evidence="1 2">KCTC 42603</strain>
    </source>
</reference>
<accession>A0A1E7Z8V7</accession>
<name>A0A1E7Z8V7_9ALTE</name>